<name>A0A3S4FJ28_SEROD</name>
<dbReference type="EMBL" id="LR134117">
    <property type="protein sequence ID" value="VDZ53159.1"/>
    <property type="molecule type" value="Genomic_DNA"/>
</dbReference>
<dbReference type="Proteomes" id="UP000281391">
    <property type="component" value="Chromosome"/>
</dbReference>
<proteinExistence type="predicted"/>
<accession>A0A3S4FJ28</accession>
<dbReference type="KEGG" id="sof:NCTC11214_00967"/>
<organism evidence="1 2">
    <name type="scientific">Serratia odorifera</name>
    <dbReference type="NCBI Taxonomy" id="618"/>
    <lineage>
        <taxon>Bacteria</taxon>
        <taxon>Pseudomonadati</taxon>
        <taxon>Pseudomonadota</taxon>
        <taxon>Gammaproteobacteria</taxon>
        <taxon>Enterobacterales</taxon>
        <taxon>Yersiniaceae</taxon>
        <taxon>Serratia</taxon>
    </lineage>
</organism>
<protein>
    <submittedName>
        <fullName evidence="1">Uncharacterized protein</fullName>
    </submittedName>
</protein>
<evidence type="ECO:0000313" key="2">
    <source>
        <dbReference type="Proteomes" id="UP000281391"/>
    </source>
</evidence>
<sequence length="82" mass="8860">MVFNSGTEGNGSAKKEAAGVEQPLLFQRGAAWQQLVIIDANQVARTDVIAGDGRDMLANLTIGLIIFGRKVREFGPLVKHRP</sequence>
<reference evidence="1 2" key="1">
    <citation type="submission" date="2018-12" db="EMBL/GenBank/DDBJ databases">
        <authorList>
            <consortium name="Pathogen Informatics"/>
        </authorList>
    </citation>
    <scope>NUCLEOTIDE SEQUENCE [LARGE SCALE GENOMIC DNA]</scope>
    <source>
        <strain evidence="1 2">NCTC11214</strain>
    </source>
</reference>
<evidence type="ECO:0000313" key="1">
    <source>
        <dbReference type="EMBL" id="VDZ53159.1"/>
    </source>
</evidence>
<dbReference type="AlphaFoldDB" id="A0A3S4FJ28"/>
<gene>
    <name evidence="1" type="ORF">NCTC11214_00967</name>
</gene>